<dbReference type="GO" id="GO:0045893">
    <property type="term" value="P:positive regulation of DNA-templated transcription"/>
    <property type="evidence" value="ECO:0007669"/>
    <property type="project" value="TreeGrafter"/>
</dbReference>
<dbReference type="InterPro" id="IPR007526">
    <property type="entry name" value="SWIRM"/>
</dbReference>
<dbReference type="InParanoid" id="S2JVN5"/>
<dbReference type="AlphaFoldDB" id="S2JVN5"/>
<evidence type="ECO:0008006" key="15">
    <source>
        <dbReference type="Google" id="ProtNLM"/>
    </source>
</evidence>
<dbReference type="VEuPathDB" id="FungiDB:HMPREF1544_06373"/>
<dbReference type="InterPro" id="IPR000433">
    <property type="entry name" value="Znf_ZZ"/>
</dbReference>
<dbReference type="PROSITE" id="PS52032">
    <property type="entry name" value="MARR_BRCT_CHROMO"/>
    <property type="match status" value="1"/>
</dbReference>
<feature type="region of interest" description="Disordered" evidence="8">
    <location>
        <begin position="264"/>
        <end position="340"/>
    </location>
</feature>
<dbReference type="PROSITE" id="PS51293">
    <property type="entry name" value="SANT"/>
    <property type="match status" value="1"/>
</dbReference>
<feature type="region of interest" description="Disordered" evidence="8">
    <location>
        <begin position="947"/>
        <end position="989"/>
    </location>
</feature>
<feature type="compositionally biased region" description="Acidic residues" evidence="8">
    <location>
        <begin position="264"/>
        <end position="318"/>
    </location>
</feature>
<dbReference type="Pfam" id="PF00249">
    <property type="entry name" value="Myb_DNA-binding"/>
    <property type="match status" value="1"/>
</dbReference>
<keyword evidence="1" id="KW-0479">Metal-binding</keyword>
<dbReference type="GO" id="GO:0042393">
    <property type="term" value="F:histone binding"/>
    <property type="evidence" value="ECO:0007669"/>
    <property type="project" value="TreeGrafter"/>
</dbReference>
<dbReference type="InterPro" id="IPR032451">
    <property type="entry name" value="SMARCC_C"/>
</dbReference>
<evidence type="ECO:0000313" key="14">
    <source>
        <dbReference type="Proteomes" id="UP000014254"/>
    </source>
</evidence>
<evidence type="ECO:0000259" key="11">
    <source>
        <dbReference type="PROSITE" id="PS51293"/>
    </source>
</evidence>
<dbReference type="InterPro" id="IPR036388">
    <property type="entry name" value="WH-like_DNA-bd_sf"/>
</dbReference>
<dbReference type="SUPFAM" id="SSF46689">
    <property type="entry name" value="Homeodomain-like"/>
    <property type="match status" value="2"/>
</dbReference>
<dbReference type="Proteomes" id="UP000014254">
    <property type="component" value="Unassembled WGS sequence"/>
</dbReference>
<gene>
    <name evidence="13" type="ORF">HMPREF1544_06373</name>
</gene>
<dbReference type="PANTHER" id="PTHR12802:SF41">
    <property type="entry name" value="BRAHMA ASSOCIATED PROTEIN 155 KDA"/>
    <property type="match status" value="1"/>
</dbReference>
<dbReference type="GO" id="GO:0016514">
    <property type="term" value="C:SWI/SNF complex"/>
    <property type="evidence" value="ECO:0007669"/>
    <property type="project" value="TreeGrafter"/>
</dbReference>
<feature type="compositionally biased region" description="Low complexity" evidence="8">
    <location>
        <begin position="947"/>
        <end position="980"/>
    </location>
</feature>
<evidence type="ECO:0000256" key="1">
    <source>
        <dbReference type="ARBA" id="ARBA00022723"/>
    </source>
</evidence>
<dbReference type="PROSITE" id="PS50090">
    <property type="entry name" value="MYB_LIKE"/>
    <property type="match status" value="1"/>
</dbReference>
<feature type="domain" description="Chromo" evidence="12">
    <location>
        <begin position="1"/>
        <end position="285"/>
    </location>
</feature>
<dbReference type="CDD" id="cd00167">
    <property type="entry name" value="SANT"/>
    <property type="match status" value="1"/>
</dbReference>
<keyword evidence="5" id="KW-0238">DNA-binding</keyword>
<dbReference type="Pfam" id="PF16495">
    <property type="entry name" value="SWIRM-assoc_1"/>
    <property type="match status" value="1"/>
</dbReference>
<evidence type="ECO:0000313" key="13">
    <source>
        <dbReference type="EMBL" id="EPB86848.1"/>
    </source>
</evidence>
<evidence type="ECO:0000256" key="2">
    <source>
        <dbReference type="ARBA" id="ARBA00022771"/>
    </source>
</evidence>
<organism evidence="13 14">
    <name type="scientific">Mucor circinelloides f. circinelloides (strain 1006PhL)</name>
    <name type="common">Mucormycosis agent</name>
    <name type="synonym">Calyptromyces circinelloides</name>
    <dbReference type="NCBI Taxonomy" id="1220926"/>
    <lineage>
        <taxon>Eukaryota</taxon>
        <taxon>Fungi</taxon>
        <taxon>Fungi incertae sedis</taxon>
        <taxon>Mucoromycota</taxon>
        <taxon>Mucoromycotina</taxon>
        <taxon>Mucoromycetes</taxon>
        <taxon>Mucorales</taxon>
        <taxon>Mucorineae</taxon>
        <taxon>Mucoraceae</taxon>
        <taxon>Mucor</taxon>
    </lineage>
</organism>
<dbReference type="InterPro" id="IPR032450">
    <property type="entry name" value="SMARCC_N"/>
</dbReference>
<dbReference type="Gene3D" id="3.40.50.10190">
    <property type="entry name" value="BRCT domain"/>
    <property type="match status" value="1"/>
</dbReference>
<evidence type="ECO:0000259" key="10">
    <source>
        <dbReference type="PROSITE" id="PS50934"/>
    </source>
</evidence>
<dbReference type="SUPFAM" id="SSF52113">
    <property type="entry name" value="BRCT domain"/>
    <property type="match status" value="1"/>
</dbReference>
<dbReference type="Gene3D" id="1.10.10.60">
    <property type="entry name" value="Homeodomain-like"/>
    <property type="match status" value="1"/>
</dbReference>
<evidence type="ECO:0000256" key="8">
    <source>
        <dbReference type="SAM" id="MobiDB-lite"/>
    </source>
</evidence>
<dbReference type="InterPro" id="IPR049898">
    <property type="entry name" value="MARR_BRCT_CHROMO"/>
</dbReference>
<evidence type="ECO:0000259" key="9">
    <source>
        <dbReference type="PROSITE" id="PS50090"/>
    </source>
</evidence>
<proteinExistence type="predicted"/>
<dbReference type="FunFam" id="1.10.10.60:FF:000014">
    <property type="entry name" value="SWI/SNF complex subunit SMARCC2 isoform C"/>
    <property type="match status" value="1"/>
</dbReference>
<dbReference type="SMART" id="SM00291">
    <property type="entry name" value="ZnF_ZZ"/>
    <property type="match status" value="1"/>
</dbReference>
<keyword evidence="7" id="KW-0539">Nucleus</keyword>
<dbReference type="PANTHER" id="PTHR12802">
    <property type="entry name" value="SWI/SNF COMPLEX-RELATED"/>
    <property type="match status" value="1"/>
</dbReference>
<dbReference type="Pfam" id="PF16496">
    <property type="entry name" value="SWIRM-assoc_2"/>
    <property type="match status" value="1"/>
</dbReference>
<keyword evidence="6" id="KW-0804">Transcription</keyword>
<feature type="region of interest" description="Disordered" evidence="8">
    <location>
        <begin position="780"/>
        <end position="800"/>
    </location>
</feature>
<reference evidence="14" key="1">
    <citation type="submission" date="2013-05" db="EMBL/GenBank/DDBJ databases">
        <title>The Genome sequence of Mucor circinelloides f. circinelloides 1006PhL.</title>
        <authorList>
            <consortium name="The Broad Institute Genomics Platform"/>
            <person name="Cuomo C."/>
            <person name="Earl A."/>
            <person name="Findley K."/>
            <person name="Lee S.C."/>
            <person name="Walker B."/>
            <person name="Young S."/>
            <person name="Zeng Q."/>
            <person name="Gargeya S."/>
            <person name="Fitzgerald M."/>
            <person name="Haas B."/>
            <person name="Abouelleil A."/>
            <person name="Allen A.W."/>
            <person name="Alvarado L."/>
            <person name="Arachchi H.M."/>
            <person name="Berlin A.M."/>
            <person name="Chapman S.B."/>
            <person name="Gainer-Dewar J."/>
            <person name="Goldberg J."/>
            <person name="Griggs A."/>
            <person name="Gujja S."/>
            <person name="Hansen M."/>
            <person name="Howarth C."/>
            <person name="Imamovic A."/>
            <person name="Ireland A."/>
            <person name="Larimer J."/>
            <person name="McCowan C."/>
            <person name="Murphy C."/>
            <person name="Pearson M."/>
            <person name="Poon T.W."/>
            <person name="Priest M."/>
            <person name="Roberts A."/>
            <person name="Saif S."/>
            <person name="Shea T."/>
            <person name="Sisk P."/>
            <person name="Sykes S."/>
            <person name="Wortman J."/>
            <person name="Nusbaum C."/>
            <person name="Birren B."/>
        </authorList>
    </citation>
    <scope>NUCLEOTIDE SEQUENCE [LARGE SCALE GENOMIC DNA]</scope>
    <source>
        <strain evidence="14">1006PhL</strain>
    </source>
</reference>
<evidence type="ECO:0000256" key="5">
    <source>
        <dbReference type="ARBA" id="ARBA00023125"/>
    </source>
</evidence>
<dbReference type="GO" id="GO:0008270">
    <property type="term" value="F:zinc ion binding"/>
    <property type="evidence" value="ECO:0007669"/>
    <property type="project" value="UniProtKB-KW"/>
</dbReference>
<sequence length="989" mass="111826">MSGRNPKGAALGQSHFESADVVDCFGDIVKPLTQELTKQQRDITFTARDLSLLIGQLQQFQQDCLGAFNRPNNAPVRIPAKLFKVSKKTPLKKDSAIYTILQSAYTFRIRHNWKKWDFSNPSKKQKNADLVQAVRTALIKKGFINIPKIAIMEPVTDAHRKTVIAMIKRLGATYVDNVDNATHILHGKLHEYNKSSVEEDWFRTLEKDGNMVLVHWWYYPDSFDSWLPQTQQFTDPEEPPEHNGSWKISVRWLQDTERFNEFMNEEDYEDLDEDEEEEEEEEEAEDEEDENDAEDDHETEGVEAEDDEDDEDDDEDQEPITPAKRKHSDRGSAVTVATPTIKDVPKLKSVAKQSSPSSSVATNLDNAAFQEPAPPSVPVLQAGHQPVIRVRDIEAEKPQIGSRQRKNEFEPYLNGDITNISQFTSVNVEYPMRPNKIRKVDEETTDDKVINIATLIKATPFNYAELDLPEWFDQSFINENELLALPEIGSTDLSEDQYKEYRNYMIDTYRANPDFYLTISACKSKLDADLVTLVRIHNFLELNNIINTRPDPRRRIFDPYIDSDPSAQVAPKSQRNFSDIDKADIQYLRDLIYNESQVPPSRSSWDLTVEDPNNPDGRKIFHCSNCNVDCSAVSYQSLKSKNFQVCIDCFLEGRFPATFSSGDFLRVEADDTELMMDEAWTTQETLRLLEGVERFDDDWLMISEHVGSRSKEQCITRFLQLPINDEFLTAQLTKKELEDLPFGDLPNPVMTTIAFLSGHVNPGVGSAAAKTALKVLMKSGEGRQEENQLKQEAEADADAKDEAMLDVVKQEADTEAESSNLRNEDVDVKMTEATAEGRKATKKVVDQGIFSREIQKEATTLALKSAVQNARKLASYEDQEIQHWTRLAVKTMVDKLSIKVQQYDELETSLSNELQELEKQSGLLANSIDALVVQHFPLNAVSAESRAAATTESNTPTSSTPITTTTTTTTTTNNTTTDTTDVAAPSSSQ</sequence>
<dbReference type="Gene3D" id="1.10.10.10">
    <property type="entry name" value="Winged helix-like DNA-binding domain superfamily/Winged helix DNA-binding domain"/>
    <property type="match status" value="1"/>
</dbReference>
<dbReference type="OrthoDB" id="118550at2759"/>
<feature type="domain" description="Myb-like" evidence="9">
    <location>
        <begin position="680"/>
        <end position="722"/>
    </location>
</feature>
<dbReference type="OMA" id="TIDMPDP"/>
<feature type="domain" description="SANT" evidence="11">
    <location>
        <begin position="675"/>
        <end position="726"/>
    </location>
</feature>
<evidence type="ECO:0000256" key="3">
    <source>
        <dbReference type="ARBA" id="ARBA00022833"/>
    </source>
</evidence>
<dbReference type="EMBL" id="KE123980">
    <property type="protein sequence ID" value="EPB86848.1"/>
    <property type="molecule type" value="Genomic_DNA"/>
</dbReference>
<dbReference type="Pfam" id="PF04433">
    <property type="entry name" value="SWIRM"/>
    <property type="match status" value="1"/>
</dbReference>
<dbReference type="InterPro" id="IPR001005">
    <property type="entry name" value="SANT/Myb"/>
</dbReference>
<keyword evidence="14" id="KW-1185">Reference proteome</keyword>
<feature type="domain" description="SWIRM" evidence="10">
    <location>
        <begin position="463"/>
        <end position="557"/>
    </location>
</feature>
<dbReference type="STRING" id="1220926.S2JVN5"/>
<protein>
    <recommendedName>
        <fullName evidence="15">Transcriptional adapter 2-alpha</fullName>
    </recommendedName>
</protein>
<evidence type="ECO:0000259" key="12">
    <source>
        <dbReference type="PROSITE" id="PS52032"/>
    </source>
</evidence>
<dbReference type="CDD" id="cd02336">
    <property type="entry name" value="ZZ_RSC8"/>
    <property type="match status" value="1"/>
</dbReference>
<evidence type="ECO:0000256" key="4">
    <source>
        <dbReference type="ARBA" id="ARBA00023015"/>
    </source>
</evidence>
<name>S2JVN5_MUCC1</name>
<dbReference type="InterPro" id="IPR041984">
    <property type="entry name" value="Rsc8/Ssr1/Ssr2_ZZ"/>
</dbReference>
<dbReference type="eggNOG" id="KOG1279">
    <property type="taxonomic scope" value="Eukaryota"/>
</dbReference>
<evidence type="ECO:0000256" key="7">
    <source>
        <dbReference type="ARBA" id="ARBA00023242"/>
    </source>
</evidence>
<dbReference type="InterPro" id="IPR036420">
    <property type="entry name" value="BRCT_dom_sf"/>
</dbReference>
<keyword evidence="2" id="KW-0863">Zinc-finger</keyword>
<evidence type="ECO:0000256" key="6">
    <source>
        <dbReference type="ARBA" id="ARBA00023163"/>
    </source>
</evidence>
<dbReference type="InterPro" id="IPR017884">
    <property type="entry name" value="SANT_dom"/>
</dbReference>
<dbReference type="GO" id="GO:0003677">
    <property type="term" value="F:DNA binding"/>
    <property type="evidence" value="ECO:0007669"/>
    <property type="project" value="UniProtKB-KW"/>
</dbReference>
<dbReference type="PROSITE" id="PS50934">
    <property type="entry name" value="SWIRM"/>
    <property type="match status" value="1"/>
</dbReference>
<keyword evidence="4" id="KW-0805">Transcription regulation</keyword>
<accession>S2JVN5</accession>
<dbReference type="InterPro" id="IPR009057">
    <property type="entry name" value="Homeodomain-like_sf"/>
</dbReference>
<dbReference type="SMART" id="SM00717">
    <property type="entry name" value="SANT"/>
    <property type="match status" value="1"/>
</dbReference>
<keyword evidence="3" id="KW-0862">Zinc</keyword>